<protein>
    <submittedName>
        <fullName evidence="1">Uncharacterized protein</fullName>
    </submittedName>
</protein>
<keyword evidence="2" id="KW-1185">Reference proteome</keyword>
<dbReference type="EMBL" id="CP029288">
    <property type="protein sequence ID" value="AWR97222.1"/>
    <property type="molecule type" value="Genomic_DNA"/>
</dbReference>
<evidence type="ECO:0000313" key="2">
    <source>
        <dbReference type="Proteomes" id="UP000248410"/>
    </source>
</evidence>
<dbReference type="Proteomes" id="UP000248410">
    <property type="component" value="Chromosome"/>
</dbReference>
<dbReference type="RefSeq" id="WP_110380112.1">
    <property type="nucleotide sequence ID" value="NZ_CP029288.2"/>
</dbReference>
<organism evidence="1 2">
    <name type="scientific">Acidianus sulfidivorans JP7</name>
    <dbReference type="NCBI Taxonomy" id="619593"/>
    <lineage>
        <taxon>Archaea</taxon>
        <taxon>Thermoproteota</taxon>
        <taxon>Thermoprotei</taxon>
        <taxon>Sulfolobales</taxon>
        <taxon>Sulfolobaceae</taxon>
        <taxon>Acidianus</taxon>
    </lineage>
</organism>
<reference evidence="1 2" key="1">
    <citation type="submission" date="2018-05" db="EMBL/GenBank/DDBJ databases">
        <title>Complete Genome Sequences of Extremely Thermoacidophilic, Metal-Mobilizing Type-Strain Members of the Archaeal Family Sulfolobaceae: Acidianus brierleyi DSM-1651T, Acidianus sulfidivorans DSM-18786T, Metallosphaera hakonensis DSM-7519T, and Metallosphaera prunae DSM-10039T.</title>
        <authorList>
            <person name="Counts J.A."/>
            <person name="Kelly R.M."/>
        </authorList>
    </citation>
    <scope>NUCLEOTIDE SEQUENCE [LARGE SCALE GENOMIC DNA]</scope>
    <source>
        <strain evidence="1 2">JP7</strain>
    </source>
</reference>
<accession>A0A2U9IMH7</accession>
<evidence type="ECO:0000313" key="1">
    <source>
        <dbReference type="EMBL" id="AWR97222.1"/>
    </source>
</evidence>
<name>A0A2U9IMH7_9CREN</name>
<dbReference type="GeneID" id="36837578"/>
<gene>
    <name evidence="1" type="ORF">DFR86_06375</name>
</gene>
<sequence>MSIRKINIEKISKNDLEKLLQSIYKRYNCDNFSKVFDSYFILKIEGEKFSQIAYTNSDFSQIIDKLNNINLFPYFIGIPILKITGKNKIVPLLPLGDIMKDFCKNKIYLPSSLAMKIIYGHKIEVKESYSFKYGIIILDDKFIAYVKTLRSKNKTLIIPDLDIGWYLRKAG</sequence>
<dbReference type="KEGG" id="asul:DFR86_06375"/>
<dbReference type="OrthoDB" id="36461at2157"/>
<proteinExistence type="predicted"/>
<dbReference type="AlphaFoldDB" id="A0A2U9IMH7"/>